<evidence type="ECO:0000313" key="3">
    <source>
        <dbReference type="Proteomes" id="UP000801428"/>
    </source>
</evidence>
<feature type="compositionally biased region" description="Polar residues" evidence="1">
    <location>
        <begin position="206"/>
        <end position="224"/>
    </location>
</feature>
<evidence type="ECO:0000256" key="1">
    <source>
        <dbReference type="SAM" id="MobiDB-lite"/>
    </source>
</evidence>
<dbReference type="EMBL" id="SWKU01000018">
    <property type="protein sequence ID" value="KAF2998848.1"/>
    <property type="molecule type" value="Genomic_DNA"/>
</dbReference>
<feature type="compositionally biased region" description="Polar residues" evidence="1">
    <location>
        <begin position="326"/>
        <end position="340"/>
    </location>
</feature>
<dbReference type="Proteomes" id="UP000801428">
    <property type="component" value="Unassembled WGS sequence"/>
</dbReference>
<accession>A0A9P4TAS5</accession>
<protein>
    <submittedName>
        <fullName evidence="2">Uncharacterized protein</fullName>
    </submittedName>
</protein>
<name>A0A9P4TAS5_CURKU</name>
<feature type="compositionally biased region" description="Low complexity" evidence="1">
    <location>
        <begin position="167"/>
        <end position="185"/>
    </location>
</feature>
<dbReference type="OrthoDB" id="10257314at2759"/>
<gene>
    <name evidence="2" type="ORF">E8E13_003266</name>
</gene>
<dbReference type="AlphaFoldDB" id="A0A9P4TAS5"/>
<organism evidence="2 3">
    <name type="scientific">Curvularia kusanoi</name>
    <name type="common">Cochliobolus kusanoi</name>
    <dbReference type="NCBI Taxonomy" id="90978"/>
    <lineage>
        <taxon>Eukaryota</taxon>
        <taxon>Fungi</taxon>
        <taxon>Dikarya</taxon>
        <taxon>Ascomycota</taxon>
        <taxon>Pezizomycotina</taxon>
        <taxon>Dothideomycetes</taxon>
        <taxon>Pleosporomycetidae</taxon>
        <taxon>Pleosporales</taxon>
        <taxon>Pleosporineae</taxon>
        <taxon>Pleosporaceae</taxon>
        <taxon>Curvularia</taxon>
    </lineage>
</organism>
<feature type="compositionally biased region" description="Basic residues" evidence="1">
    <location>
        <begin position="1"/>
        <end position="11"/>
    </location>
</feature>
<feature type="compositionally biased region" description="Basic and acidic residues" evidence="1">
    <location>
        <begin position="140"/>
        <end position="159"/>
    </location>
</feature>
<reference evidence="2" key="1">
    <citation type="submission" date="2019-04" db="EMBL/GenBank/DDBJ databases">
        <title>Sequencing of skin fungus with MAO and IRED activity.</title>
        <authorList>
            <person name="Marsaioli A.J."/>
            <person name="Bonatto J.M.C."/>
            <person name="Reis Junior O."/>
        </authorList>
    </citation>
    <scope>NUCLEOTIDE SEQUENCE</scope>
    <source>
        <strain evidence="2">30M1</strain>
    </source>
</reference>
<feature type="region of interest" description="Disordered" evidence="1">
    <location>
        <begin position="112"/>
        <end position="302"/>
    </location>
</feature>
<proteinExistence type="predicted"/>
<feature type="region of interest" description="Disordered" evidence="1">
    <location>
        <begin position="325"/>
        <end position="367"/>
    </location>
</feature>
<evidence type="ECO:0000313" key="2">
    <source>
        <dbReference type="EMBL" id="KAF2998848.1"/>
    </source>
</evidence>
<comment type="caution">
    <text evidence="2">The sequence shown here is derived from an EMBL/GenBank/DDBJ whole genome shotgun (WGS) entry which is preliminary data.</text>
</comment>
<sequence length="398" mass="44218">MLLIQPRKRAVRATFDEKDHATSHPASWQSSESEEVSGEFDKSIIVAESPASSSIANNDHAGLSKASIATLTLEQLQALSAEIADRIQTKQRFNNTPLRRIILAQQQAQSHAATHAAPVKEVEEDALSQTSTLAPPSVFEELRREPAEVIQRRYNDTPLRRILSRQSPASSSSSGSSAASSSLPSSEPPEIRKKRFNNTPLRRILSRQTTASSSVHTTAETPLSPTAVASMVPVPRSNTPLRRILERQTSHSIAEPVQEDNERKTKEEEDDRADSVIDPASPNPSRSRNQEEDGSLWGSQRPQHHAFLTLNAETEIRAWEERVWAKSTQNPSSRTSSFVSRQEKQDAKRTTTVTVTELGAGDEKPKMPKRIVVDSKGSPLRRILQRQTSREWRAVARV</sequence>
<feature type="region of interest" description="Disordered" evidence="1">
    <location>
        <begin position="1"/>
        <end position="35"/>
    </location>
</feature>
<keyword evidence="3" id="KW-1185">Reference proteome</keyword>